<evidence type="ECO:0000313" key="2">
    <source>
        <dbReference type="Proteomes" id="UP000501451"/>
    </source>
</evidence>
<dbReference type="KEGG" id="jar:G7057_02750"/>
<reference evidence="1 2" key="1">
    <citation type="journal article" date="2017" name="Int. J. Syst. Evol. Microbiol.">
        <title>Jeotgalibaca porci sp. nov. and Jeotgalibaca arthritidis sp. nov., isolated from pigs, and emended description of the genus Jeotgalibaca.</title>
        <authorList>
            <person name="Zamora L."/>
            <person name="Perez-Sancho M."/>
            <person name="Dominguez L."/>
            <person name="Fernandez-Garayzabal J.F."/>
            <person name="Vela A.I."/>
        </authorList>
    </citation>
    <scope>NUCLEOTIDE SEQUENCE [LARGE SCALE GENOMIC DNA]</scope>
    <source>
        <strain evidence="1 2">CECT 9157</strain>
    </source>
</reference>
<accession>A0A6G7K8C4</accession>
<sequence>MYEEILNKEYLTTNEILHLIDFKFNYTFEGKNEDDHLVTADTWRSYLKQFYDEKEDEGKDISVYYDKLRGGNKNRTYQIDFVEEIIEFRSDRIKKLLNSDRKTMIDKDWVSLNKVLMGWSDKEVPKSVYDKRVIITEYALRKENRFPTITEEEKVRVKEQFINALVDELFDKEKINEDVEEWITNGELIHGYAEPFEMIEDDEGPIGFRLDRKNYLKNSVINEIKNT</sequence>
<evidence type="ECO:0000313" key="1">
    <source>
        <dbReference type="EMBL" id="QII81492.1"/>
    </source>
</evidence>
<name>A0A6G7K8C4_9LACT</name>
<proteinExistence type="predicted"/>
<protein>
    <submittedName>
        <fullName evidence="1">Uncharacterized protein</fullName>
    </submittedName>
</protein>
<dbReference type="EMBL" id="CP049740">
    <property type="protein sequence ID" value="QII81492.1"/>
    <property type="molecule type" value="Genomic_DNA"/>
</dbReference>
<dbReference type="AlphaFoldDB" id="A0A6G7K8C4"/>
<organism evidence="1 2">
    <name type="scientific">Jeotgalibaca arthritidis</name>
    <dbReference type="NCBI Taxonomy" id="1868794"/>
    <lineage>
        <taxon>Bacteria</taxon>
        <taxon>Bacillati</taxon>
        <taxon>Bacillota</taxon>
        <taxon>Bacilli</taxon>
        <taxon>Lactobacillales</taxon>
        <taxon>Carnobacteriaceae</taxon>
        <taxon>Jeotgalibaca</taxon>
    </lineage>
</organism>
<dbReference type="Proteomes" id="UP000501451">
    <property type="component" value="Chromosome"/>
</dbReference>
<gene>
    <name evidence="1" type="ORF">G7057_02750</name>
</gene>
<dbReference type="RefSeq" id="WP_166161162.1">
    <property type="nucleotide sequence ID" value="NZ_CP049740.1"/>
</dbReference>
<keyword evidence="2" id="KW-1185">Reference proteome</keyword>